<evidence type="ECO:0000313" key="1">
    <source>
        <dbReference type="EMBL" id="KAJ9650583.1"/>
    </source>
</evidence>
<dbReference type="EMBL" id="JAPDRL010000648">
    <property type="protein sequence ID" value="KAJ9650583.1"/>
    <property type="molecule type" value="Genomic_DNA"/>
</dbReference>
<proteinExistence type="predicted"/>
<name>A0ABQ9NG21_9PEZI</name>
<accession>A0ABQ9NG21</accession>
<reference evidence="1" key="1">
    <citation type="submission" date="2022-10" db="EMBL/GenBank/DDBJ databases">
        <title>Culturing micro-colonial fungi from biological soil crusts in the Mojave desert and describing Neophaeococcomyces mojavensis, and introducing the new genera and species Taxawa tesnikishii.</title>
        <authorList>
            <person name="Kurbessoian T."/>
            <person name="Stajich J.E."/>
        </authorList>
    </citation>
    <scope>NUCLEOTIDE SEQUENCE</scope>
    <source>
        <strain evidence="1">TK_1</strain>
    </source>
</reference>
<comment type="caution">
    <text evidence="1">The sequence shown here is derived from an EMBL/GenBank/DDBJ whole genome shotgun (WGS) entry which is preliminary data.</text>
</comment>
<keyword evidence="2" id="KW-1185">Reference proteome</keyword>
<feature type="non-terminal residue" evidence="1">
    <location>
        <position position="211"/>
    </location>
</feature>
<organism evidence="1 2">
    <name type="scientific">Coniosporium apollinis</name>
    <dbReference type="NCBI Taxonomy" id="61459"/>
    <lineage>
        <taxon>Eukaryota</taxon>
        <taxon>Fungi</taxon>
        <taxon>Dikarya</taxon>
        <taxon>Ascomycota</taxon>
        <taxon>Pezizomycotina</taxon>
        <taxon>Dothideomycetes</taxon>
        <taxon>Dothideomycetes incertae sedis</taxon>
        <taxon>Coniosporium</taxon>
    </lineage>
</organism>
<evidence type="ECO:0000313" key="2">
    <source>
        <dbReference type="Proteomes" id="UP001172684"/>
    </source>
</evidence>
<evidence type="ECO:0008006" key="3">
    <source>
        <dbReference type="Google" id="ProtNLM"/>
    </source>
</evidence>
<protein>
    <recommendedName>
        <fullName evidence="3">BAH domain-containing protein</fullName>
    </recommendedName>
</protein>
<sequence length="211" mass="24785">MRLQSRVDFSHGQLTNGYSYEYPSAKHKRQSKLMRIENKRIPLSRRCVRGPDQSSEIIYNHKGHIESGSYVKDGNLVRFRYYYRKNARFEDELLRGDFVMDFMTVNVEWCAPPVRHPEKSERWVPNSRVTKATFVQGSDVWECSWTYDHQFHPTIISKLNNQVADTPDMIRHDWLGVLKKPSNCSFLAENPLLDFPSLKVGLLSRLFTQTK</sequence>
<dbReference type="Proteomes" id="UP001172684">
    <property type="component" value="Unassembled WGS sequence"/>
</dbReference>
<gene>
    <name evidence="1" type="ORF">H2201_009302</name>
</gene>